<evidence type="ECO:0000313" key="2">
    <source>
        <dbReference type="Proteomes" id="UP001157418"/>
    </source>
</evidence>
<comment type="caution">
    <text evidence="1">The sequence shown here is derived from an EMBL/GenBank/DDBJ whole genome shotgun (WGS) entry which is preliminary data.</text>
</comment>
<reference evidence="1 2" key="1">
    <citation type="submission" date="2022-01" db="EMBL/GenBank/DDBJ databases">
        <authorList>
            <person name="Xiong W."/>
            <person name="Schranz E."/>
        </authorList>
    </citation>
    <scope>NUCLEOTIDE SEQUENCE [LARGE SCALE GENOMIC DNA]</scope>
</reference>
<dbReference type="EMBL" id="CAKMRJ010005745">
    <property type="protein sequence ID" value="CAH1453705.1"/>
    <property type="molecule type" value="Genomic_DNA"/>
</dbReference>
<accession>A0AAU9PW72</accession>
<evidence type="ECO:0000313" key="1">
    <source>
        <dbReference type="EMBL" id="CAH1453705.1"/>
    </source>
</evidence>
<gene>
    <name evidence="1" type="ORF">LVIROSA_LOCUS38931</name>
</gene>
<dbReference type="Proteomes" id="UP001157418">
    <property type="component" value="Unassembled WGS sequence"/>
</dbReference>
<sequence>MNERSYWIPRWNTVYGIKTQTLHRKNQIPRLYKYPHRRSLINTATLTALFSFRFSTLNKPLKEKLSTFYGL</sequence>
<name>A0AAU9PW72_9ASTR</name>
<proteinExistence type="predicted"/>
<protein>
    <submittedName>
        <fullName evidence="1">Uncharacterized protein</fullName>
    </submittedName>
</protein>
<keyword evidence="2" id="KW-1185">Reference proteome</keyword>
<dbReference type="AlphaFoldDB" id="A0AAU9PW72"/>
<organism evidence="1 2">
    <name type="scientific">Lactuca virosa</name>
    <dbReference type="NCBI Taxonomy" id="75947"/>
    <lineage>
        <taxon>Eukaryota</taxon>
        <taxon>Viridiplantae</taxon>
        <taxon>Streptophyta</taxon>
        <taxon>Embryophyta</taxon>
        <taxon>Tracheophyta</taxon>
        <taxon>Spermatophyta</taxon>
        <taxon>Magnoliopsida</taxon>
        <taxon>eudicotyledons</taxon>
        <taxon>Gunneridae</taxon>
        <taxon>Pentapetalae</taxon>
        <taxon>asterids</taxon>
        <taxon>campanulids</taxon>
        <taxon>Asterales</taxon>
        <taxon>Asteraceae</taxon>
        <taxon>Cichorioideae</taxon>
        <taxon>Cichorieae</taxon>
        <taxon>Lactucinae</taxon>
        <taxon>Lactuca</taxon>
    </lineage>
</organism>